<sequence>MLKGSALFWWRWLIVVTAGVLVFGLSMVVAPGLTRQFFSLLVFSSAGTIGALGEPAVTYIALVHGVLGAVMIGWGIALLFIVLSPFRRGSRDGWYTLAVSVAAWFIPDTVFSLWSGFWHNAVLNVVVAVLFAIPLAATYPVFLEADTGSFT</sequence>
<feature type="transmembrane region" description="Helical" evidence="1">
    <location>
        <begin position="12"/>
        <end position="30"/>
    </location>
</feature>
<keyword evidence="1" id="KW-0812">Transmembrane</keyword>
<protein>
    <recommendedName>
        <fullName evidence="4">DUF2127 domain-containing protein</fullName>
    </recommendedName>
</protein>
<dbReference type="EMBL" id="CAJNBJ010000016">
    <property type="protein sequence ID" value="CAE6761242.1"/>
    <property type="molecule type" value="Genomic_DNA"/>
</dbReference>
<keyword evidence="3" id="KW-1185">Reference proteome</keyword>
<evidence type="ECO:0000256" key="1">
    <source>
        <dbReference type="SAM" id="Phobius"/>
    </source>
</evidence>
<gene>
    <name evidence="2" type="ORF">NSPZN2_30656</name>
</gene>
<name>A0ABM8RMS2_9BACT</name>
<feature type="transmembrane region" description="Helical" evidence="1">
    <location>
        <begin position="59"/>
        <end position="82"/>
    </location>
</feature>
<proteinExistence type="predicted"/>
<reference evidence="2 3" key="1">
    <citation type="submission" date="2021-02" db="EMBL/GenBank/DDBJ databases">
        <authorList>
            <person name="Han P."/>
        </authorList>
    </citation>
    <scope>NUCLEOTIDE SEQUENCE [LARGE SCALE GENOMIC DNA]</scope>
    <source>
        <strain evidence="2">Candidatus Nitrospira sp. ZN2</strain>
    </source>
</reference>
<feature type="transmembrane region" description="Helical" evidence="1">
    <location>
        <begin position="94"/>
        <end position="115"/>
    </location>
</feature>
<keyword evidence="1" id="KW-1133">Transmembrane helix</keyword>
<accession>A0ABM8RMS2</accession>
<dbReference type="Proteomes" id="UP000675880">
    <property type="component" value="Unassembled WGS sequence"/>
</dbReference>
<evidence type="ECO:0000313" key="2">
    <source>
        <dbReference type="EMBL" id="CAE6761242.1"/>
    </source>
</evidence>
<organism evidence="2 3">
    <name type="scientific">Nitrospira defluvii</name>
    <dbReference type="NCBI Taxonomy" id="330214"/>
    <lineage>
        <taxon>Bacteria</taxon>
        <taxon>Pseudomonadati</taxon>
        <taxon>Nitrospirota</taxon>
        <taxon>Nitrospiria</taxon>
        <taxon>Nitrospirales</taxon>
        <taxon>Nitrospiraceae</taxon>
        <taxon>Nitrospira</taxon>
    </lineage>
</organism>
<evidence type="ECO:0000313" key="3">
    <source>
        <dbReference type="Proteomes" id="UP000675880"/>
    </source>
</evidence>
<evidence type="ECO:0008006" key="4">
    <source>
        <dbReference type="Google" id="ProtNLM"/>
    </source>
</evidence>
<comment type="caution">
    <text evidence="2">The sequence shown here is derived from an EMBL/GenBank/DDBJ whole genome shotgun (WGS) entry which is preliminary data.</text>
</comment>
<dbReference type="RefSeq" id="WP_213042786.1">
    <property type="nucleotide sequence ID" value="NZ_CAJNBJ010000016.1"/>
</dbReference>
<keyword evidence="1" id="KW-0472">Membrane</keyword>
<feature type="transmembrane region" description="Helical" evidence="1">
    <location>
        <begin position="121"/>
        <end position="142"/>
    </location>
</feature>